<evidence type="ECO:0008006" key="5">
    <source>
        <dbReference type="Google" id="ProtNLM"/>
    </source>
</evidence>
<dbReference type="AlphaFoldDB" id="A0AAE3D3V2"/>
<reference evidence="3" key="1">
    <citation type="submission" date="2021-08" db="EMBL/GenBank/DDBJ databases">
        <title>Hoeflea bacterium WL0058 sp. nov., isolated from the sediment.</title>
        <authorList>
            <person name="Wang L."/>
            <person name="Zhang D."/>
        </authorList>
    </citation>
    <scope>NUCLEOTIDE SEQUENCE</scope>
    <source>
        <strain evidence="3">WL0058</strain>
    </source>
</reference>
<sequence>MCIQLLPLVGGVLSGLGSLAASRAQANAYETQADLYENQAEMEAERGRYEADRITRQARMLAGRQVANYAASGVKPTGSAAAVIDDTAAEAAFDIRAIRYGSEARTRNLMTNARYQKQNAAAVRQSAIYGFLSPVIGGVAKTNWATI</sequence>
<evidence type="ECO:0000313" key="4">
    <source>
        <dbReference type="Proteomes" id="UP001196509"/>
    </source>
</evidence>
<comment type="caution">
    <text evidence="3">The sequence shown here is derived from an EMBL/GenBank/DDBJ whole genome shotgun (WGS) entry which is preliminary data.</text>
</comment>
<dbReference type="RefSeq" id="WP_220231195.1">
    <property type="nucleotide sequence ID" value="NZ_JAICBX010000006.1"/>
</dbReference>
<evidence type="ECO:0000256" key="1">
    <source>
        <dbReference type="SAM" id="Coils"/>
    </source>
</evidence>
<keyword evidence="4" id="KW-1185">Reference proteome</keyword>
<name>A0AAE3D3V2_9HYPH</name>
<dbReference type="EMBL" id="JAICBX010000006">
    <property type="protein sequence ID" value="MBW8640477.1"/>
    <property type="molecule type" value="Genomic_DNA"/>
</dbReference>
<keyword evidence="2" id="KW-0732">Signal</keyword>
<feature type="signal peptide" evidence="2">
    <location>
        <begin position="1"/>
        <end position="20"/>
    </location>
</feature>
<proteinExistence type="predicted"/>
<protein>
    <recommendedName>
        <fullName evidence="5">Transporter</fullName>
    </recommendedName>
</protein>
<dbReference type="Proteomes" id="UP001196509">
    <property type="component" value="Unassembled WGS sequence"/>
</dbReference>
<feature type="chain" id="PRO_5042004476" description="Transporter" evidence="2">
    <location>
        <begin position="21"/>
        <end position="147"/>
    </location>
</feature>
<gene>
    <name evidence="3" type="ORF">K1W69_25015</name>
</gene>
<feature type="coiled-coil region" evidence="1">
    <location>
        <begin position="19"/>
        <end position="46"/>
    </location>
</feature>
<organism evidence="3 4">
    <name type="scientific">Flavimaribacter sediminis</name>
    <dbReference type="NCBI Taxonomy" id="2865987"/>
    <lineage>
        <taxon>Bacteria</taxon>
        <taxon>Pseudomonadati</taxon>
        <taxon>Pseudomonadota</taxon>
        <taxon>Alphaproteobacteria</taxon>
        <taxon>Hyphomicrobiales</taxon>
        <taxon>Rhizobiaceae</taxon>
        <taxon>Flavimaribacter</taxon>
    </lineage>
</organism>
<evidence type="ECO:0000256" key="2">
    <source>
        <dbReference type="SAM" id="SignalP"/>
    </source>
</evidence>
<accession>A0AAE3D3V2</accession>
<evidence type="ECO:0000313" key="3">
    <source>
        <dbReference type="EMBL" id="MBW8640477.1"/>
    </source>
</evidence>
<keyword evidence="1" id="KW-0175">Coiled coil</keyword>